<proteinExistence type="inferred from homology"/>
<feature type="compositionally biased region" description="Polar residues" evidence="4">
    <location>
        <begin position="934"/>
        <end position="944"/>
    </location>
</feature>
<dbReference type="InterPro" id="IPR019151">
    <property type="entry name" value="Proteasome_assmbl_chaperone_2"/>
</dbReference>
<dbReference type="Proteomes" id="UP000570595">
    <property type="component" value="Unassembled WGS sequence"/>
</dbReference>
<dbReference type="GO" id="GO:0043248">
    <property type="term" value="P:proteasome assembly"/>
    <property type="evidence" value="ECO:0007669"/>
    <property type="project" value="TreeGrafter"/>
</dbReference>
<dbReference type="Gene3D" id="3.40.50.10900">
    <property type="entry name" value="PAC-like subunit"/>
    <property type="match status" value="1"/>
</dbReference>
<evidence type="ECO:0000256" key="3">
    <source>
        <dbReference type="ARBA" id="ARBA00025745"/>
    </source>
</evidence>
<dbReference type="GO" id="GO:0000502">
    <property type="term" value="C:proteasome complex"/>
    <property type="evidence" value="ECO:0007669"/>
    <property type="project" value="UniProtKB-KW"/>
</dbReference>
<comment type="caution">
    <text evidence="5">The sequence shown here is derived from an EMBL/GenBank/DDBJ whole genome shotgun (WGS) entry which is preliminary data.</text>
</comment>
<organism evidence="5 6">
    <name type="scientific">Perkinsus olseni</name>
    <name type="common">Perkinsus atlanticus</name>
    <dbReference type="NCBI Taxonomy" id="32597"/>
    <lineage>
        <taxon>Eukaryota</taxon>
        <taxon>Sar</taxon>
        <taxon>Alveolata</taxon>
        <taxon>Perkinsozoa</taxon>
        <taxon>Perkinsea</taxon>
        <taxon>Perkinsida</taxon>
        <taxon>Perkinsidae</taxon>
        <taxon>Perkinsus</taxon>
    </lineage>
</organism>
<dbReference type="PANTHER" id="PTHR12970:SF1">
    <property type="entry name" value="PROTEASOME ASSEMBLY CHAPERONE 2"/>
    <property type="match status" value="1"/>
</dbReference>
<sequence length="944" mass="101432">MQDTQREVLLPVDAEPSDDLTFWPLDEGVRDLKGKTLIVSCGGFASIEGLACDYLIEALKLAPTGVFTSPFIEPLVQTLDDGKSISTGMELYGKEGTDYMVLQLRSSYRRKRLLGQALSRWIAQSGFSKVLAVSSMSSHVQDDSDLEVNTPLRVFRSQETFGLPMIDKERIVGGGLITRLDDDIPGLLCFAKGTDVEKLPLARIVAEFLMTNVCNFPEAPTDVEPASWRAIRESSGYGRYDDEDDLRRIMYGIRLISNSLSADGSGRDGNLFLDQGFRGGKLNSHNTVPHVACPSGGTSADGHINSTSLVMGRANVSDEVWNFSSTRPNEAFVHFGGRSKSDGSKVPEEASCRVGRELAELAISSSARKEQTGGFDCDPSKLEEMLPWTASIDMRSGQWKGVDRSEDPPFSRRVGLHAAAAAASPQPSEEVANVPEAALPNDGASTPGRPAVFERHGFIFDEYKRHQYHGYARNSHGGLWKLVEFGLLGFTLMAELLLSAAAGACTVGCGAAATVASGTAAAVMTGGSIGVAAVSLAASAGYTVWKYIFSEEGEDESAHPGAIELYKPLLTKEDRLEASQAGEKVTKKADQEGITAPTTAANSPTASKKEKATGEVTEKSDVKAEAGSPTKGQTSDVKKDATDASTKPVVVTDHPKADKSPEGSAPSKTEGPSRYTGWIQWFWVKRGRGMITSSEVKGDLEVTTDSFKDSGGKEFWYPTADDEVTFELSLKGGKFIPTNVQVTKYHHFPGGPKALEKLIAAGKIAAPRETTQAAAESKEQKKPAKKGEKINGESEKRKISVIPLEMSPHGKAAKASRKGSGKMPEPLQFTRKLSKDAPEFIPHAQMSPGGMYTAGEENGAAVATPHGDHLETDYWAEAARKVSSTSLHVSESDSLPITYAQLLHLQDFYEAIKHAEAMSQRKGAPREAMPPPMVTTTPGSAVMV</sequence>
<evidence type="ECO:0000256" key="1">
    <source>
        <dbReference type="ARBA" id="ARBA00019186"/>
    </source>
</evidence>
<gene>
    <name evidence="5" type="primary">PSMG2</name>
    <name evidence="5" type="ORF">FOZ61_001864</name>
</gene>
<dbReference type="PANTHER" id="PTHR12970">
    <property type="entry name" value="PROTEASOME ASSEMBLY CHAPERONE 2"/>
    <property type="match status" value="1"/>
</dbReference>
<evidence type="ECO:0000256" key="4">
    <source>
        <dbReference type="SAM" id="MobiDB-lite"/>
    </source>
</evidence>
<dbReference type="EMBL" id="JABAHT010000149">
    <property type="protein sequence ID" value="KAF4663166.1"/>
    <property type="molecule type" value="Genomic_DNA"/>
</dbReference>
<feature type="compositionally biased region" description="Basic and acidic residues" evidence="4">
    <location>
        <begin position="776"/>
        <end position="798"/>
    </location>
</feature>
<feature type="compositionally biased region" description="Low complexity" evidence="4">
    <location>
        <begin position="595"/>
        <end position="606"/>
    </location>
</feature>
<dbReference type="OrthoDB" id="10260712at2759"/>
<feature type="region of interest" description="Disordered" evidence="4">
    <location>
        <begin position="577"/>
        <end position="673"/>
    </location>
</feature>
<comment type="similarity">
    <text evidence="3">Belongs to the PSMG2 family.</text>
</comment>
<dbReference type="GO" id="GO:0005634">
    <property type="term" value="C:nucleus"/>
    <property type="evidence" value="ECO:0007669"/>
    <property type="project" value="TreeGrafter"/>
</dbReference>
<feature type="region of interest" description="Disordered" evidence="4">
    <location>
        <begin position="769"/>
        <end position="826"/>
    </location>
</feature>
<name>A0A7J6LVI2_PEROL</name>
<feature type="compositionally biased region" description="Basic residues" evidence="4">
    <location>
        <begin position="811"/>
        <end position="820"/>
    </location>
</feature>
<keyword evidence="5" id="KW-0647">Proteasome</keyword>
<dbReference type="Pfam" id="PF09754">
    <property type="entry name" value="PAC2"/>
    <property type="match status" value="1"/>
</dbReference>
<evidence type="ECO:0000313" key="6">
    <source>
        <dbReference type="Proteomes" id="UP000570595"/>
    </source>
</evidence>
<evidence type="ECO:0000256" key="2">
    <source>
        <dbReference type="ARBA" id="ARBA00023186"/>
    </source>
</evidence>
<evidence type="ECO:0000313" key="5">
    <source>
        <dbReference type="EMBL" id="KAF4663166.1"/>
    </source>
</evidence>
<accession>A0A7J6LVI2</accession>
<dbReference type="InterPro" id="IPR016562">
    <property type="entry name" value="Proteasome_assmbl_chp_2_euk"/>
</dbReference>
<feature type="region of interest" description="Disordered" evidence="4">
    <location>
        <begin position="921"/>
        <end position="944"/>
    </location>
</feature>
<reference evidence="5 6" key="1">
    <citation type="submission" date="2020-04" db="EMBL/GenBank/DDBJ databases">
        <title>Perkinsus olseni comparative genomics.</title>
        <authorList>
            <person name="Bogema D.R."/>
        </authorList>
    </citation>
    <scope>NUCLEOTIDE SEQUENCE [LARGE SCALE GENOMIC DNA]</scope>
    <source>
        <strain evidence="5">ATCC PRA-179</strain>
    </source>
</reference>
<dbReference type="InterPro" id="IPR038389">
    <property type="entry name" value="PSMG2_sf"/>
</dbReference>
<dbReference type="GO" id="GO:0005829">
    <property type="term" value="C:cytosol"/>
    <property type="evidence" value="ECO:0007669"/>
    <property type="project" value="TreeGrafter"/>
</dbReference>
<dbReference type="AlphaFoldDB" id="A0A7J6LVI2"/>
<protein>
    <recommendedName>
        <fullName evidence="1">Proteasome assembly chaperone 2</fullName>
    </recommendedName>
</protein>
<keyword evidence="2" id="KW-0143">Chaperone</keyword>
<feature type="compositionally biased region" description="Basic and acidic residues" evidence="4">
    <location>
        <begin position="607"/>
        <end position="624"/>
    </location>
</feature>